<dbReference type="Pfam" id="PF09278">
    <property type="entry name" value="MerR-DNA-bind"/>
    <property type="match status" value="1"/>
</dbReference>
<dbReference type="PANTHER" id="PTHR30204:SF92">
    <property type="entry name" value="HTH-TYPE TRANSCRIPTIONAL REGULATOR ZNTR"/>
    <property type="match status" value="1"/>
</dbReference>
<dbReference type="SMART" id="SM00422">
    <property type="entry name" value="HTH_MERR"/>
    <property type="match status" value="1"/>
</dbReference>
<evidence type="ECO:0000256" key="1">
    <source>
        <dbReference type="ARBA" id="ARBA00023015"/>
    </source>
</evidence>
<reference evidence="5" key="1">
    <citation type="submission" date="2021-05" db="EMBL/GenBank/DDBJ databases">
        <title>Genome of Sphingobium sp. strain.</title>
        <authorList>
            <person name="Fan R."/>
        </authorList>
    </citation>
    <scope>NUCLEOTIDE SEQUENCE</scope>
    <source>
        <strain evidence="5">H33</strain>
    </source>
</reference>
<evidence type="ECO:0000256" key="3">
    <source>
        <dbReference type="ARBA" id="ARBA00023163"/>
    </source>
</evidence>
<dbReference type="InterPro" id="IPR047057">
    <property type="entry name" value="MerR_fam"/>
</dbReference>
<sequence length="136" mass="14688">MADMTIATLARAGGVGVETVRFYQRRGLIEVPARGGGNGLSGGIRRYGDAHLRRLRFIRSAQGAGFTLEQIGELLTLDANDDRARAQALATEQIAALDVRIADLQRARAALQDLARQCAHSGEGECPILTSFDRPR</sequence>
<dbReference type="EMBL" id="JAHGAW010000005">
    <property type="protein sequence ID" value="MBT2187097.1"/>
    <property type="molecule type" value="Genomic_DNA"/>
</dbReference>
<evidence type="ECO:0000313" key="6">
    <source>
        <dbReference type="Proteomes" id="UP001138757"/>
    </source>
</evidence>
<dbReference type="RefSeq" id="WP_214622847.1">
    <property type="nucleotide sequence ID" value="NZ_JAHGAW010000005.1"/>
</dbReference>
<evidence type="ECO:0000313" key="5">
    <source>
        <dbReference type="EMBL" id="MBT2187097.1"/>
    </source>
</evidence>
<dbReference type="PANTHER" id="PTHR30204">
    <property type="entry name" value="REDOX-CYCLING DRUG-SENSING TRANSCRIPTIONAL ACTIVATOR SOXR"/>
    <property type="match status" value="1"/>
</dbReference>
<keyword evidence="1" id="KW-0805">Transcription regulation</keyword>
<organism evidence="5 6">
    <name type="scientific">Sphingobium nicotianae</name>
    <dbReference type="NCBI Taxonomy" id="2782607"/>
    <lineage>
        <taxon>Bacteria</taxon>
        <taxon>Pseudomonadati</taxon>
        <taxon>Pseudomonadota</taxon>
        <taxon>Alphaproteobacteria</taxon>
        <taxon>Sphingomonadales</taxon>
        <taxon>Sphingomonadaceae</taxon>
        <taxon>Sphingobium</taxon>
    </lineage>
</organism>
<gene>
    <name evidence="5" type="ORF">KK488_09080</name>
</gene>
<dbReference type="InterPro" id="IPR009061">
    <property type="entry name" value="DNA-bd_dom_put_sf"/>
</dbReference>
<dbReference type="InterPro" id="IPR000551">
    <property type="entry name" value="MerR-type_HTH_dom"/>
</dbReference>
<feature type="domain" description="HTH merR-type" evidence="4">
    <location>
        <begin position="1"/>
        <end position="77"/>
    </location>
</feature>
<comment type="caution">
    <text evidence="5">The sequence shown here is derived from an EMBL/GenBank/DDBJ whole genome shotgun (WGS) entry which is preliminary data.</text>
</comment>
<keyword evidence="3" id="KW-0804">Transcription</keyword>
<evidence type="ECO:0000256" key="2">
    <source>
        <dbReference type="ARBA" id="ARBA00023125"/>
    </source>
</evidence>
<proteinExistence type="predicted"/>
<keyword evidence="6" id="KW-1185">Reference proteome</keyword>
<dbReference type="SUPFAM" id="SSF46955">
    <property type="entry name" value="Putative DNA-binding domain"/>
    <property type="match status" value="1"/>
</dbReference>
<dbReference type="GO" id="GO:0003700">
    <property type="term" value="F:DNA-binding transcription factor activity"/>
    <property type="evidence" value="ECO:0007669"/>
    <property type="project" value="InterPro"/>
</dbReference>
<evidence type="ECO:0000259" key="4">
    <source>
        <dbReference type="PROSITE" id="PS50937"/>
    </source>
</evidence>
<dbReference type="PROSITE" id="PS50937">
    <property type="entry name" value="HTH_MERR_2"/>
    <property type="match status" value="1"/>
</dbReference>
<dbReference type="InterPro" id="IPR015358">
    <property type="entry name" value="Tscrpt_reg_MerR_DNA-bd"/>
</dbReference>
<dbReference type="GO" id="GO:0003677">
    <property type="term" value="F:DNA binding"/>
    <property type="evidence" value="ECO:0007669"/>
    <property type="project" value="UniProtKB-KW"/>
</dbReference>
<keyword evidence="2 5" id="KW-0238">DNA-binding</keyword>
<dbReference type="AlphaFoldDB" id="A0A9X1DBM9"/>
<accession>A0A9X1DBM9</accession>
<dbReference type="Proteomes" id="UP001138757">
    <property type="component" value="Unassembled WGS sequence"/>
</dbReference>
<dbReference type="PRINTS" id="PR00040">
    <property type="entry name" value="HTHMERR"/>
</dbReference>
<name>A0A9X1DBM9_9SPHN</name>
<dbReference type="Gene3D" id="1.10.1660.10">
    <property type="match status" value="1"/>
</dbReference>
<protein>
    <submittedName>
        <fullName evidence="5">MerR family DNA-binding protein</fullName>
    </submittedName>
</protein>